<dbReference type="EMBL" id="CAGKOT010000029">
    <property type="protein sequence ID" value="CAB5371591.1"/>
    <property type="molecule type" value="Genomic_DNA"/>
</dbReference>
<feature type="region of interest" description="Disordered" evidence="1">
    <location>
        <begin position="1"/>
        <end position="25"/>
    </location>
</feature>
<gene>
    <name evidence="2" type="ORF">CHRIB12_LOCUS13172</name>
</gene>
<name>A0A915ZE27_9GLOM</name>
<comment type="caution">
    <text evidence="2">The sequence shown here is derived from an EMBL/GenBank/DDBJ whole genome shotgun (WGS) entry which is preliminary data.</text>
</comment>
<evidence type="ECO:0000313" key="3">
    <source>
        <dbReference type="Proteomes" id="UP000684084"/>
    </source>
</evidence>
<protein>
    <submittedName>
        <fullName evidence="2">Uncharacterized protein</fullName>
    </submittedName>
</protein>
<feature type="region of interest" description="Disordered" evidence="1">
    <location>
        <begin position="99"/>
        <end position="122"/>
    </location>
</feature>
<dbReference type="Proteomes" id="UP000684084">
    <property type="component" value="Unassembled WGS sequence"/>
</dbReference>
<sequence>MFHPPQNESSPHITDNFDPSPQNVDVPQELLPYIPHPLYSRSGTTYYAPDSSQWFHRMSSFAKRHQTIKKPDARERLEEECRTFTEKYLNTVEAYQRWKSTSRSDMSDDTKRLEQRLNKRNT</sequence>
<dbReference type="AlphaFoldDB" id="A0A915ZE27"/>
<feature type="compositionally biased region" description="Basic and acidic residues" evidence="1">
    <location>
        <begin position="105"/>
        <end position="122"/>
    </location>
</feature>
<proteinExistence type="predicted"/>
<evidence type="ECO:0000256" key="1">
    <source>
        <dbReference type="SAM" id="MobiDB-lite"/>
    </source>
</evidence>
<reference evidence="2" key="1">
    <citation type="submission" date="2020-05" db="EMBL/GenBank/DDBJ databases">
        <authorList>
            <person name="Rincon C."/>
            <person name="Sanders R I."/>
            <person name="Robbins C."/>
            <person name="Chaturvedi A."/>
        </authorList>
    </citation>
    <scope>NUCLEOTIDE SEQUENCE</scope>
    <source>
        <strain evidence="2">CHB12</strain>
    </source>
</reference>
<accession>A0A915ZE27</accession>
<organism evidence="2 3">
    <name type="scientific">Rhizophagus irregularis</name>
    <dbReference type="NCBI Taxonomy" id="588596"/>
    <lineage>
        <taxon>Eukaryota</taxon>
        <taxon>Fungi</taxon>
        <taxon>Fungi incertae sedis</taxon>
        <taxon>Mucoromycota</taxon>
        <taxon>Glomeromycotina</taxon>
        <taxon>Glomeromycetes</taxon>
        <taxon>Glomerales</taxon>
        <taxon>Glomeraceae</taxon>
        <taxon>Rhizophagus</taxon>
    </lineage>
</organism>
<evidence type="ECO:0000313" key="2">
    <source>
        <dbReference type="EMBL" id="CAB5371591.1"/>
    </source>
</evidence>